<protein>
    <submittedName>
        <fullName evidence="2">DUF2088 domain-containing protein</fullName>
    </submittedName>
</protein>
<proteinExistence type="predicted"/>
<dbReference type="InterPro" id="IPR018657">
    <property type="entry name" value="LarA-like_N"/>
</dbReference>
<evidence type="ECO:0000259" key="1">
    <source>
        <dbReference type="Pfam" id="PF09861"/>
    </source>
</evidence>
<dbReference type="GO" id="GO:0050043">
    <property type="term" value="F:lactate racemase activity"/>
    <property type="evidence" value="ECO:0007669"/>
    <property type="project" value="InterPro"/>
</dbReference>
<dbReference type="PANTHER" id="PTHR33171">
    <property type="entry name" value="LAR_N DOMAIN-CONTAINING PROTEIN"/>
    <property type="match status" value="1"/>
</dbReference>
<comment type="caution">
    <text evidence="2">The sequence shown here is derived from an EMBL/GenBank/DDBJ whole genome shotgun (WGS) entry which is preliminary data.</text>
</comment>
<gene>
    <name evidence="2" type="ORF">JW984_10550</name>
</gene>
<dbReference type="Proteomes" id="UP000809273">
    <property type="component" value="Unassembled WGS sequence"/>
</dbReference>
<sequence length="408" mass="44890">MKIGLPELVWYGNTTLEIDLPDEWDVEICPMRGAGRRPLTPAEMEEAIKKPIGSPGLKELAKNKKSAVIIFDDITRPTRVYEIAPMVIRELVSGGIKEDAITFVCALGNHGAHTSHEFRKKLGTDILERFRVFNHNPYENCEYVGETSRGTRLMINREVMEADIKIGIGCVTAHANVGFSGGGKILLPGVAHYDSSSHYHIEVNAQAPETTGLGKFDNNVLRFNIEEAARMAGLDFKIDVIVNDRGATTALFAGDFLEQHVKAVELAKDVYAAEPRPRNKDLVIVNAFAKANEMAIAILCGGLGLENFTGTIVVIANAPEGQVVHYLLRSFGRSYGGRQYPAGTIPPSFNVIIMAPYMDRNFGDWLSNPEAITWTKSWDETLKILKGSFGDGSRVAVVPNATMQYYDS</sequence>
<dbReference type="PANTHER" id="PTHR33171:SF17">
    <property type="entry name" value="LARA-LIKE N-TERMINAL DOMAIN-CONTAINING PROTEIN"/>
    <property type="match status" value="1"/>
</dbReference>
<evidence type="ECO:0000313" key="3">
    <source>
        <dbReference type="Proteomes" id="UP000809273"/>
    </source>
</evidence>
<evidence type="ECO:0000313" key="2">
    <source>
        <dbReference type="EMBL" id="MBN1573621.1"/>
    </source>
</evidence>
<dbReference type="Gene3D" id="3.40.50.11440">
    <property type="match status" value="1"/>
</dbReference>
<name>A0A9D8KEV1_9DELT</name>
<reference evidence="2" key="2">
    <citation type="submission" date="2021-01" db="EMBL/GenBank/DDBJ databases">
        <authorList>
            <person name="Hahn C.R."/>
            <person name="Youssef N.H."/>
            <person name="Elshahed M."/>
        </authorList>
    </citation>
    <scope>NUCLEOTIDE SEQUENCE</scope>
    <source>
        <strain evidence="2">Zod_Metabat.24</strain>
    </source>
</reference>
<accession>A0A9D8KEV1</accession>
<dbReference type="AlphaFoldDB" id="A0A9D8KEV1"/>
<reference evidence="2" key="1">
    <citation type="journal article" date="2021" name="Environ. Microbiol.">
        <title>Genomic characterization of three novel Desulfobacterota classes expand the metabolic and phylogenetic diversity of the phylum.</title>
        <authorList>
            <person name="Murphy C.L."/>
            <person name="Biggerstaff J."/>
            <person name="Eichhorn A."/>
            <person name="Ewing E."/>
            <person name="Shahan R."/>
            <person name="Soriano D."/>
            <person name="Stewart S."/>
            <person name="VanMol K."/>
            <person name="Walker R."/>
            <person name="Walters P."/>
            <person name="Elshahed M.S."/>
            <person name="Youssef N.H."/>
        </authorList>
    </citation>
    <scope>NUCLEOTIDE SEQUENCE</scope>
    <source>
        <strain evidence="2">Zod_Metabat.24</strain>
    </source>
</reference>
<dbReference type="InterPro" id="IPR048068">
    <property type="entry name" value="LarA-like"/>
</dbReference>
<organism evidence="2 3">
    <name type="scientific">Candidatus Zymogenus saltonus</name>
    <dbReference type="NCBI Taxonomy" id="2844893"/>
    <lineage>
        <taxon>Bacteria</taxon>
        <taxon>Deltaproteobacteria</taxon>
        <taxon>Candidatus Zymogenia</taxon>
        <taxon>Candidatus Zymogeniales</taxon>
        <taxon>Candidatus Zymogenaceae</taxon>
        <taxon>Candidatus Zymogenus</taxon>
    </lineage>
</organism>
<feature type="domain" description="LarA-like N-terminal" evidence="1">
    <location>
        <begin position="11"/>
        <end position="206"/>
    </location>
</feature>
<dbReference type="EMBL" id="JAFGIX010000054">
    <property type="protein sequence ID" value="MBN1573621.1"/>
    <property type="molecule type" value="Genomic_DNA"/>
</dbReference>
<dbReference type="Pfam" id="PF09861">
    <property type="entry name" value="Lar_N"/>
    <property type="match status" value="1"/>
</dbReference>